<comment type="caution">
    <text evidence="4">The sequence shown here is derived from an EMBL/GenBank/DDBJ whole genome shotgun (WGS) entry which is preliminary data.</text>
</comment>
<evidence type="ECO:0000313" key="5">
    <source>
        <dbReference type="Proteomes" id="UP000823749"/>
    </source>
</evidence>
<dbReference type="EMBL" id="JACTNZ010000013">
    <property type="protein sequence ID" value="KAG5514307.1"/>
    <property type="molecule type" value="Genomic_DNA"/>
</dbReference>
<keyword evidence="2" id="KW-0806">Transcription termination</keyword>
<evidence type="ECO:0000313" key="4">
    <source>
        <dbReference type="EMBL" id="KAG5514307.1"/>
    </source>
</evidence>
<reference evidence="4 5" key="1">
    <citation type="submission" date="2020-08" db="EMBL/GenBank/DDBJ databases">
        <title>Plant Genome Project.</title>
        <authorList>
            <person name="Zhang R.-G."/>
        </authorList>
    </citation>
    <scope>NUCLEOTIDE SEQUENCE [LARGE SCALE GENOMIC DNA]</scope>
    <source>
        <strain evidence="4">WSP0</strain>
        <tissue evidence="4">Leaf</tissue>
    </source>
</reference>
<dbReference type="AlphaFoldDB" id="A0AAV6HMX8"/>
<dbReference type="GO" id="GO:0003676">
    <property type="term" value="F:nucleic acid binding"/>
    <property type="evidence" value="ECO:0007669"/>
    <property type="project" value="InterPro"/>
</dbReference>
<name>A0AAV6HMX8_9ERIC</name>
<gene>
    <name evidence="4" type="ORF">RHGRI_035647</name>
</gene>
<evidence type="ECO:0000256" key="1">
    <source>
        <dbReference type="ARBA" id="ARBA00007692"/>
    </source>
</evidence>
<dbReference type="PANTHER" id="PTHR13068">
    <property type="entry name" value="CGI-12 PROTEIN-RELATED"/>
    <property type="match status" value="1"/>
</dbReference>
<dbReference type="Proteomes" id="UP000823749">
    <property type="component" value="Chromosome 13"/>
</dbReference>
<proteinExistence type="inferred from homology"/>
<keyword evidence="2" id="KW-0804">Transcription</keyword>
<dbReference type="GO" id="GO:0006353">
    <property type="term" value="P:DNA-templated transcription termination"/>
    <property type="evidence" value="ECO:0007669"/>
    <property type="project" value="UniProtKB-KW"/>
</dbReference>
<dbReference type="InterPro" id="IPR003690">
    <property type="entry name" value="MTERF"/>
</dbReference>
<protein>
    <recommendedName>
        <fullName evidence="6">Mitochondrial transcription termination factor family protein</fullName>
    </recommendedName>
</protein>
<evidence type="ECO:0008006" key="6">
    <source>
        <dbReference type="Google" id="ProtNLM"/>
    </source>
</evidence>
<dbReference type="SMART" id="SM00733">
    <property type="entry name" value="Mterf"/>
    <property type="match status" value="5"/>
</dbReference>
<accession>A0AAV6HMX8</accession>
<dbReference type="PANTHER" id="PTHR13068:SF133">
    <property type="entry name" value="MITOCHONDRIAL TRANSCRIPTION TERMINATION FACTOR FAMILY PROTEIN"/>
    <property type="match status" value="1"/>
</dbReference>
<evidence type="ECO:0000256" key="2">
    <source>
        <dbReference type="ARBA" id="ARBA00022472"/>
    </source>
</evidence>
<keyword evidence="5" id="KW-1185">Reference proteome</keyword>
<organism evidence="4 5">
    <name type="scientific">Rhododendron griersonianum</name>
    <dbReference type="NCBI Taxonomy" id="479676"/>
    <lineage>
        <taxon>Eukaryota</taxon>
        <taxon>Viridiplantae</taxon>
        <taxon>Streptophyta</taxon>
        <taxon>Embryophyta</taxon>
        <taxon>Tracheophyta</taxon>
        <taxon>Spermatophyta</taxon>
        <taxon>Magnoliopsida</taxon>
        <taxon>eudicotyledons</taxon>
        <taxon>Gunneridae</taxon>
        <taxon>Pentapetalae</taxon>
        <taxon>asterids</taxon>
        <taxon>Ericales</taxon>
        <taxon>Ericaceae</taxon>
        <taxon>Ericoideae</taxon>
        <taxon>Rhodoreae</taxon>
        <taxon>Rhododendron</taxon>
    </lineage>
</organism>
<dbReference type="InterPro" id="IPR038538">
    <property type="entry name" value="MTERF_sf"/>
</dbReference>
<sequence>MFFAFLDIKLFPINKAVVYSTPPLFSLHTKPLFLRPISSVPLCSSLTNTSGLYPQTDLSPVTLTKSTSSNGDSYVVSYLIDSCGLSPEIAISASKKLEFETPERPDSVLDLLRTFGFTDTQISKLVRKQPKLLLANSEKTLLPKLEFYQTFGVSRSDLLRVLSGDANMLLRSLENHIIPSYNFLKSVLKSDKKVLYAMKRTSWNVSADYTNYVVPNIAVLREFDVPESKIGLLLTHHPEAILKKPEHFKEIVNMVKEMGFDPSKSTFLQAVHAIGKSNKSIWDRCCESFGKWGWSRDEILSAFKKQPHCMILSEKKIARGMDFIVNKMGWYSKDVARNPTILLYSLEKRIVPRCLVIQVLSSKGLLEKDLNLSTILMPPEKWFLERFVISYEKEVPHLLGVYQRKVDILEL</sequence>
<dbReference type="FunFam" id="1.25.70.10:FF:000001">
    <property type="entry name" value="Mitochondrial transcription termination factor-like"/>
    <property type="match status" value="1"/>
</dbReference>
<keyword evidence="3" id="KW-0809">Transit peptide</keyword>
<comment type="similarity">
    <text evidence="1">Belongs to the mTERF family.</text>
</comment>
<keyword evidence="2" id="KW-0805">Transcription regulation</keyword>
<dbReference type="Gene3D" id="1.25.70.10">
    <property type="entry name" value="Transcription termination factor 3, mitochondrial"/>
    <property type="match status" value="1"/>
</dbReference>
<dbReference type="Pfam" id="PF02536">
    <property type="entry name" value="mTERF"/>
    <property type="match status" value="2"/>
</dbReference>
<evidence type="ECO:0000256" key="3">
    <source>
        <dbReference type="ARBA" id="ARBA00022946"/>
    </source>
</evidence>